<keyword evidence="5 14" id="KW-0547">Nucleotide-binding</keyword>
<evidence type="ECO:0000256" key="6">
    <source>
        <dbReference type="ARBA" id="ARBA00022801"/>
    </source>
</evidence>
<name>W2UZR7_9RICK</name>
<keyword evidence="6 14" id="KW-0378">Hydrolase</keyword>
<dbReference type="GO" id="GO:0016887">
    <property type="term" value="F:ATP hydrolysis activity"/>
    <property type="evidence" value="ECO:0007669"/>
    <property type="project" value="RHEA"/>
</dbReference>
<feature type="domain" description="SF4 helicase" evidence="15">
    <location>
        <begin position="175"/>
        <end position="464"/>
    </location>
</feature>
<reference evidence="16 17" key="1">
    <citation type="journal article" date="2013" name="PLoS ONE">
        <title>Bacterial endosymbiosis in a chordate host: long-term co-evolution and conservation of secondary metabolism.</title>
        <authorList>
            <person name="Kwan J.C."/>
            <person name="Schmidt E.W."/>
        </authorList>
    </citation>
    <scope>NUCLEOTIDE SEQUENCE [LARGE SCALE GENOMIC DNA]</scope>
    <source>
        <strain evidence="17">L6</strain>
    </source>
</reference>
<dbReference type="SUPFAM" id="SSF48024">
    <property type="entry name" value="N-terminal domain of DnaB helicase"/>
    <property type="match status" value="1"/>
</dbReference>
<evidence type="ECO:0000256" key="12">
    <source>
        <dbReference type="ARBA" id="ARBA00048954"/>
    </source>
</evidence>
<keyword evidence="7 14" id="KW-0347">Helicase</keyword>
<organism evidence="16 17">
    <name type="scientific">Candidatus Xenolissoclinum pacificiensis L6</name>
    <dbReference type="NCBI Taxonomy" id="1401685"/>
    <lineage>
        <taxon>Bacteria</taxon>
        <taxon>Pseudomonadati</taxon>
        <taxon>Pseudomonadota</taxon>
        <taxon>Alphaproteobacteria</taxon>
        <taxon>Rickettsiales</taxon>
        <taxon>Anaplasmataceae</taxon>
        <taxon>Candidatus Xenolissoclinum</taxon>
    </lineage>
</organism>
<keyword evidence="10" id="KW-0413">Isomerase</keyword>
<dbReference type="SUPFAM" id="SSF52540">
    <property type="entry name" value="P-loop containing nucleoside triphosphate hydrolases"/>
    <property type="match status" value="1"/>
</dbReference>
<dbReference type="Pfam" id="PF03796">
    <property type="entry name" value="DnaB_C"/>
    <property type="match status" value="1"/>
</dbReference>
<proteinExistence type="inferred from homology"/>
<sequence>MEEITLPYSEEIEKYVLSALLADNDVFGKIEDILIHKGVFFFEQHQVIFSSMLNFFKKERVVTVQTLSQVLDQEYFVSYGNAEQYLLSLEKSFIGFIKIEEHARYLAELYLKREIVKLAQDMVFLSDISKGNSVQDIIENVEQKLSAISQTSVKESCASIKEVMEVSIDSLKHRKSEVVSGVVTGFTELNNLTGGFQTSDLIVVAGRPSMGKTALVVNQSLYVAEDFKKSENGKSVLFFSLEMSAEQIANRMLSIKAQVNSFRMRTGKLSKEEQINVLKVSGELSELPLFIDDTPNLSIFQVRSKIRHQCMKNNVGIVFIDYLQLLNSNHSKRYDSRVQEVSEITKGLKQIAKEINIPIVALSQLSRSVEQREDKKPQLSDLRESGSIEQDADLVMFIYREAYYLMRTQPKAGTEAHDIWVKKMSDIDKKSEIIIAKQRNGPIGSVNLFFDSNSTLFRDLDSQHIEESV</sequence>
<comment type="similarity">
    <text evidence="1 14">Belongs to the helicase family. DnaB subfamily.</text>
</comment>
<keyword evidence="17" id="KW-1185">Reference proteome</keyword>
<comment type="catalytic activity">
    <reaction evidence="12 14">
        <text>ATP + H2O = ADP + phosphate + H(+)</text>
        <dbReference type="Rhea" id="RHEA:13065"/>
        <dbReference type="ChEBI" id="CHEBI:15377"/>
        <dbReference type="ChEBI" id="CHEBI:15378"/>
        <dbReference type="ChEBI" id="CHEBI:30616"/>
        <dbReference type="ChEBI" id="CHEBI:43474"/>
        <dbReference type="ChEBI" id="CHEBI:456216"/>
        <dbReference type="EC" id="5.6.2.3"/>
    </reaction>
</comment>
<dbReference type="STRING" id="1401685.P857_261"/>
<dbReference type="EC" id="5.6.2.3" evidence="13 14"/>
<evidence type="ECO:0000313" key="16">
    <source>
        <dbReference type="EMBL" id="ETO91350.1"/>
    </source>
</evidence>
<dbReference type="PROSITE" id="PS51199">
    <property type="entry name" value="SF4_HELICASE"/>
    <property type="match status" value="1"/>
</dbReference>
<dbReference type="InterPro" id="IPR027417">
    <property type="entry name" value="P-loop_NTPase"/>
</dbReference>
<keyword evidence="9 14" id="KW-0238">DNA-binding</keyword>
<gene>
    <name evidence="16" type="primary">dnaB</name>
    <name evidence="16" type="ORF">P857_261</name>
</gene>
<comment type="function">
    <text evidence="11 14">The main replicative DNA helicase, it participates in initiation and elongation during chromosome replication. Travels ahead of the DNA replisome, separating dsDNA into templates for DNA synthesis. A processive ATP-dependent 5'-3' DNA helicase it has DNA-dependent ATPase activity.</text>
</comment>
<dbReference type="GO" id="GO:0043139">
    <property type="term" value="F:5'-3' DNA helicase activity"/>
    <property type="evidence" value="ECO:0007669"/>
    <property type="project" value="UniProtKB-EC"/>
</dbReference>
<dbReference type="NCBIfam" id="TIGR00665">
    <property type="entry name" value="DnaB"/>
    <property type="match status" value="1"/>
</dbReference>
<evidence type="ECO:0000256" key="10">
    <source>
        <dbReference type="ARBA" id="ARBA00023235"/>
    </source>
</evidence>
<evidence type="ECO:0000256" key="4">
    <source>
        <dbReference type="ARBA" id="ARBA00022705"/>
    </source>
</evidence>
<dbReference type="CDD" id="cd00984">
    <property type="entry name" value="DnaB_C"/>
    <property type="match status" value="1"/>
</dbReference>
<dbReference type="InterPro" id="IPR007692">
    <property type="entry name" value="DNA_helicase_DnaB"/>
</dbReference>
<evidence type="ECO:0000256" key="13">
    <source>
        <dbReference type="NCBIfam" id="TIGR00665"/>
    </source>
</evidence>
<dbReference type="InterPro" id="IPR007694">
    <property type="entry name" value="DNA_helicase_DnaB-like_C"/>
</dbReference>
<dbReference type="Gene3D" id="3.40.50.300">
    <property type="entry name" value="P-loop containing nucleotide triphosphate hydrolases"/>
    <property type="match status" value="1"/>
</dbReference>
<keyword evidence="3 14" id="KW-0639">Primosome</keyword>
<dbReference type="InterPro" id="IPR016136">
    <property type="entry name" value="DNA_helicase_N/primase_C"/>
</dbReference>
<dbReference type="PATRIC" id="fig|1401685.3.peg.549"/>
<dbReference type="Pfam" id="PF00772">
    <property type="entry name" value="DnaB"/>
    <property type="match status" value="1"/>
</dbReference>
<evidence type="ECO:0000313" key="17">
    <source>
        <dbReference type="Proteomes" id="UP000018951"/>
    </source>
</evidence>
<evidence type="ECO:0000256" key="1">
    <source>
        <dbReference type="ARBA" id="ARBA00008428"/>
    </source>
</evidence>
<evidence type="ECO:0000256" key="14">
    <source>
        <dbReference type="RuleBase" id="RU362085"/>
    </source>
</evidence>
<keyword evidence="8 14" id="KW-0067">ATP-binding</keyword>
<dbReference type="EMBL" id="AXCJ01000005">
    <property type="protein sequence ID" value="ETO91350.1"/>
    <property type="molecule type" value="Genomic_DNA"/>
</dbReference>
<dbReference type="AlphaFoldDB" id="W2UZR7"/>
<dbReference type="GO" id="GO:0006269">
    <property type="term" value="P:DNA replication, synthesis of primer"/>
    <property type="evidence" value="ECO:0007669"/>
    <property type="project" value="UniProtKB-UniRule"/>
</dbReference>
<evidence type="ECO:0000256" key="7">
    <source>
        <dbReference type="ARBA" id="ARBA00022806"/>
    </source>
</evidence>
<accession>W2UZR7</accession>
<dbReference type="InterPro" id="IPR007693">
    <property type="entry name" value="DNA_helicase_DnaB-like_N"/>
</dbReference>
<evidence type="ECO:0000259" key="15">
    <source>
        <dbReference type="PROSITE" id="PS51199"/>
    </source>
</evidence>
<dbReference type="InterPro" id="IPR036185">
    <property type="entry name" value="DNA_heli_DnaB-like_N_sf"/>
</dbReference>
<evidence type="ECO:0000256" key="5">
    <source>
        <dbReference type="ARBA" id="ARBA00022741"/>
    </source>
</evidence>
<evidence type="ECO:0000256" key="8">
    <source>
        <dbReference type="ARBA" id="ARBA00022840"/>
    </source>
</evidence>
<dbReference type="GO" id="GO:0005524">
    <property type="term" value="F:ATP binding"/>
    <property type="evidence" value="ECO:0007669"/>
    <property type="project" value="UniProtKB-UniRule"/>
</dbReference>
<dbReference type="Gene3D" id="1.10.860.10">
    <property type="entry name" value="DNAb Helicase, Chain A"/>
    <property type="match status" value="1"/>
</dbReference>
<comment type="subunit">
    <text evidence="2">Homohexamer.</text>
</comment>
<dbReference type="PANTHER" id="PTHR30153:SF2">
    <property type="entry name" value="REPLICATIVE DNA HELICASE"/>
    <property type="match status" value="1"/>
</dbReference>
<evidence type="ECO:0000256" key="9">
    <source>
        <dbReference type="ARBA" id="ARBA00023125"/>
    </source>
</evidence>
<keyword evidence="4 14" id="KW-0235">DNA replication</keyword>
<evidence type="ECO:0000256" key="2">
    <source>
        <dbReference type="ARBA" id="ARBA00011643"/>
    </source>
</evidence>
<evidence type="ECO:0000256" key="11">
    <source>
        <dbReference type="ARBA" id="ARBA00044932"/>
    </source>
</evidence>
<dbReference type="GO" id="GO:0005829">
    <property type="term" value="C:cytosol"/>
    <property type="evidence" value="ECO:0007669"/>
    <property type="project" value="TreeGrafter"/>
</dbReference>
<comment type="caution">
    <text evidence="16">The sequence shown here is derived from an EMBL/GenBank/DDBJ whole genome shotgun (WGS) entry which is preliminary data.</text>
</comment>
<dbReference type="GO" id="GO:0003677">
    <property type="term" value="F:DNA binding"/>
    <property type="evidence" value="ECO:0007669"/>
    <property type="project" value="UniProtKB-UniRule"/>
</dbReference>
<protein>
    <recommendedName>
        <fullName evidence="13 14">Replicative DNA helicase</fullName>
        <ecNumber evidence="13 14">5.6.2.3</ecNumber>
    </recommendedName>
</protein>
<dbReference type="Proteomes" id="UP000018951">
    <property type="component" value="Unassembled WGS sequence"/>
</dbReference>
<evidence type="ECO:0000256" key="3">
    <source>
        <dbReference type="ARBA" id="ARBA00022515"/>
    </source>
</evidence>
<dbReference type="PANTHER" id="PTHR30153">
    <property type="entry name" value="REPLICATIVE DNA HELICASE DNAB"/>
    <property type="match status" value="1"/>
</dbReference>
<dbReference type="GO" id="GO:1990077">
    <property type="term" value="C:primosome complex"/>
    <property type="evidence" value="ECO:0007669"/>
    <property type="project" value="UniProtKB-UniRule"/>
</dbReference>